<dbReference type="InterPro" id="IPR034804">
    <property type="entry name" value="SQR/QFR_C/D"/>
</dbReference>
<dbReference type="InterPro" id="IPR001054">
    <property type="entry name" value="A/G_cyclase"/>
</dbReference>
<feature type="transmembrane region" description="Helical" evidence="4">
    <location>
        <begin position="16"/>
        <end position="38"/>
    </location>
</feature>
<feature type="domain" description="2Fe-2S ferredoxin-type" evidence="6">
    <location>
        <begin position="256"/>
        <end position="350"/>
    </location>
</feature>
<dbReference type="GO" id="GO:0004016">
    <property type="term" value="F:adenylate cyclase activity"/>
    <property type="evidence" value="ECO:0007669"/>
    <property type="project" value="UniProtKB-EC"/>
</dbReference>
<feature type="domain" description="Guanylate cyclase" evidence="5">
    <location>
        <begin position="367"/>
        <end position="498"/>
    </location>
</feature>
<dbReference type="SMART" id="SM00044">
    <property type="entry name" value="CYCc"/>
    <property type="match status" value="1"/>
</dbReference>
<evidence type="ECO:0000313" key="7">
    <source>
        <dbReference type="EMBL" id="SLN28470.1"/>
    </source>
</evidence>
<keyword evidence="4" id="KW-1133">Transmembrane helix</keyword>
<protein>
    <submittedName>
        <fullName evidence="7">Adenylate cyclase 1</fullName>
        <ecNumber evidence="7">4.6.1.1</ecNumber>
    </submittedName>
</protein>
<organism evidence="7 8">
    <name type="scientific">Falsiruegeria litorea R37</name>
    <dbReference type="NCBI Taxonomy" id="1200284"/>
    <lineage>
        <taxon>Bacteria</taxon>
        <taxon>Pseudomonadati</taxon>
        <taxon>Pseudomonadota</taxon>
        <taxon>Alphaproteobacteria</taxon>
        <taxon>Rhodobacterales</taxon>
        <taxon>Roseobacteraceae</taxon>
        <taxon>Falsiruegeria</taxon>
    </lineage>
</organism>
<dbReference type="GO" id="GO:0051536">
    <property type="term" value="F:iron-sulfur cluster binding"/>
    <property type="evidence" value="ECO:0007669"/>
    <property type="project" value="InterPro"/>
</dbReference>
<dbReference type="GO" id="GO:0005886">
    <property type="term" value="C:plasma membrane"/>
    <property type="evidence" value="ECO:0007669"/>
    <property type="project" value="UniProtKB-SubCell"/>
</dbReference>
<dbReference type="Proteomes" id="UP000193077">
    <property type="component" value="Unassembled WGS sequence"/>
</dbReference>
<reference evidence="7 8" key="1">
    <citation type="submission" date="2017-03" db="EMBL/GenBank/DDBJ databases">
        <authorList>
            <person name="Afonso C.L."/>
            <person name="Miller P.J."/>
            <person name="Scott M.A."/>
            <person name="Spackman E."/>
            <person name="Goraichik I."/>
            <person name="Dimitrov K.M."/>
            <person name="Suarez D.L."/>
            <person name="Swayne D.E."/>
        </authorList>
    </citation>
    <scope>NUCLEOTIDE SEQUENCE [LARGE SCALE GENOMIC DNA]</scope>
    <source>
        <strain evidence="7 8">CECT 7639</strain>
    </source>
</reference>
<dbReference type="InterPro" id="IPR029787">
    <property type="entry name" value="Nucleotide_cyclase"/>
</dbReference>
<dbReference type="GO" id="GO:0006171">
    <property type="term" value="P:cAMP biosynthetic process"/>
    <property type="evidence" value="ECO:0007669"/>
    <property type="project" value="TreeGrafter"/>
</dbReference>
<keyword evidence="8" id="KW-1185">Reference proteome</keyword>
<dbReference type="CDD" id="cd00207">
    <property type="entry name" value="fer2"/>
    <property type="match status" value="1"/>
</dbReference>
<keyword evidence="2" id="KW-1003">Cell membrane</keyword>
<dbReference type="SUPFAM" id="SSF81343">
    <property type="entry name" value="Fumarate reductase respiratory complex transmembrane subunits"/>
    <property type="match status" value="1"/>
</dbReference>
<dbReference type="PROSITE" id="PS50125">
    <property type="entry name" value="GUANYLATE_CYCLASE_2"/>
    <property type="match status" value="1"/>
</dbReference>
<dbReference type="EC" id="4.6.1.1" evidence="7"/>
<evidence type="ECO:0000259" key="6">
    <source>
        <dbReference type="PROSITE" id="PS51085"/>
    </source>
</evidence>
<dbReference type="Pfam" id="PF00211">
    <property type="entry name" value="Guanylate_cyc"/>
    <property type="match status" value="1"/>
</dbReference>
<evidence type="ECO:0000256" key="4">
    <source>
        <dbReference type="SAM" id="Phobius"/>
    </source>
</evidence>
<evidence type="ECO:0000259" key="5">
    <source>
        <dbReference type="PROSITE" id="PS50125"/>
    </source>
</evidence>
<dbReference type="CDD" id="cd07302">
    <property type="entry name" value="CHD"/>
    <property type="match status" value="1"/>
</dbReference>
<dbReference type="InterPro" id="IPR050697">
    <property type="entry name" value="Adenylyl/Guanylyl_Cyclase_3/4"/>
</dbReference>
<evidence type="ECO:0000256" key="3">
    <source>
        <dbReference type="ARBA" id="ARBA00023136"/>
    </source>
</evidence>
<dbReference type="Gene3D" id="3.10.20.30">
    <property type="match status" value="1"/>
</dbReference>
<dbReference type="RefSeq" id="WP_085794761.1">
    <property type="nucleotide sequence ID" value="NZ_FWFO01000001.1"/>
</dbReference>
<dbReference type="InterPro" id="IPR036010">
    <property type="entry name" value="2Fe-2S_ferredoxin-like_sf"/>
</dbReference>
<dbReference type="OrthoDB" id="341967at2"/>
<dbReference type="PANTHER" id="PTHR43081:SF17">
    <property type="entry name" value="BLL5647 PROTEIN"/>
    <property type="match status" value="1"/>
</dbReference>
<feature type="transmembrane region" description="Helical" evidence="4">
    <location>
        <begin position="91"/>
        <end position="109"/>
    </location>
</feature>
<feature type="transmembrane region" description="Helical" evidence="4">
    <location>
        <begin position="58"/>
        <end position="79"/>
    </location>
</feature>
<dbReference type="SUPFAM" id="SSF54292">
    <property type="entry name" value="2Fe-2S ferredoxin-like"/>
    <property type="match status" value="1"/>
</dbReference>
<feature type="transmembrane region" description="Helical" evidence="4">
    <location>
        <begin position="141"/>
        <end position="159"/>
    </location>
</feature>
<dbReference type="SUPFAM" id="SSF55073">
    <property type="entry name" value="Nucleotide cyclase"/>
    <property type="match status" value="1"/>
</dbReference>
<dbReference type="Pfam" id="PF00111">
    <property type="entry name" value="Fer2"/>
    <property type="match status" value="1"/>
</dbReference>
<keyword evidence="4" id="KW-0812">Transmembrane</keyword>
<gene>
    <name evidence="7" type="primary">cyaA_3</name>
    <name evidence="7" type="ORF">TRL7639_01108</name>
</gene>
<dbReference type="GO" id="GO:0035556">
    <property type="term" value="P:intracellular signal transduction"/>
    <property type="evidence" value="ECO:0007669"/>
    <property type="project" value="InterPro"/>
</dbReference>
<dbReference type="Gene3D" id="3.30.70.1230">
    <property type="entry name" value="Nucleotide cyclase"/>
    <property type="match status" value="1"/>
</dbReference>
<comment type="subcellular location">
    <subcellularLocation>
        <location evidence="1">Cell membrane</location>
        <topology evidence="1">Multi-pass membrane protein</topology>
    </subcellularLocation>
</comment>
<accession>A0A1Y5RYE8</accession>
<feature type="transmembrane region" description="Helical" evidence="4">
    <location>
        <begin position="171"/>
        <end position="188"/>
    </location>
</feature>
<name>A0A1Y5RYE8_9RHOB</name>
<dbReference type="PANTHER" id="PTHR43081">
    <property type="entry name" value="ADENYLATE CYCLASE, TERMINAL-DIFFERENTIATION SPECIFIC-RELATED"/>
    <property type="match status" value="1"/>
</dbReference>
<dbReference type="InterPro" id="IPR012675">
    <property type="entry name" value="Beta-grasp_dom_sf"/>
</dbReference>
<evidence type="ECO:0000313" key="8">
    <source>
        <dbReference type="Proteomes" id="UP000193077"/>
    </source>
</evidence>
<dbReference type="InterPro" id="IPR001041">
    <property type="entry name" value="2Fe-2S_ferredoxin-type"/>
</dbReference>
<evidence type="ECO:0000256" key="1">
    <source>
        <dbReference type="ARBA" id="ARBA00004651"/>
    </source>
</evidence>
<keyword evidence="3 4" id="KW-0472">Membrane</keyword>
<evidence type="ECO:0000256" key="2">
    <source>
        <dbReference type="ARBA" id="ARBA00022475"/>
    </source>
</evidence>
<proteinExistence type="predicted"/>
<sequence length="565" mass="62127">MASALWRGNWQTRARIVTGLILFTYAFFHFINIGMGLISDDLMDGMEEIMRGIVRNPVGSGILYTALILHAGLALAKVAGRRTLRMPISEALQVVLGLIIPLQLIAHLVQTRYAHELFDVNDEMSYLIILMWPSSAIWKQSGLMLVVWIHGCIGLHFWLRLHPLWRKLSPYLIGAAVLVPAFGLAGVLTEGRRMYDIFIDNDLRPEYMEYFNWPSRETFQALFAATEQGTMVFWSLLGLTAAVYLGRKLLARRRSVRISYVHGPRITSEKGMTLLEMSQANGVPHTALCGGKGRCTTCRVVVEEGIDLLEPPSEAEARSLRAVKAAPNTRLACQIRPTNPATVFRVFRPDGQRNRAHKSQGQERQLAILFLDMRGFTARTTGQLPYDVVFLLNRFFDAIVPSIVQAGGTVDKYLGDGLLAVFETTNTPSSARAALKAAAEVGRALEEFNQTLDTEGDPNVRIGIGVHLGNLVLGEIGSAGHAPRTIIGDTVNAASRLEGQTKELGVELLVSEAVLNEAGIDVTSLELKSFELRGVSEPLHALPVKRAVELDDLPNSVSGETTAPR</sequence>
<keyword evidence="7" id="KW-0456">Lyase</keyword>
<dbReference type="AlphaFoldDB" id="A0A1Y5RYE8"/>
<dbReference type="PROSITE" id="PS51085">
    <property type="entry name" value="2FE2S_FER_2"/>
    <property type="match status" value="1"/>
</dbReference>
<dbReference type="EMBL" id="FWFO01000001">
    <property type="protein sequence ID" value="SLN28470.1"/>
    <property type="molecule type" value="Genomic_DNA"/>
</dbReference>